<dbReference type="Gene3D" id="3.40.718.10">
    <property type="entry name" value="Isopropylmalate Dehydrogenase"/>
    <property type="match status" value="1"/>
</dbReference>
<dbReference type="GO" id="GO:0051287">
    <property type="term" value="F:NAD binding"/>
    <property type="evidence" value="ECO:0007669"/>
    <property type="project" value="InterPro"/>
</dbReference>
<evidence type="ECO:0000313" key="5">
    <source>
        <dbReference type="Proteomes" id="UP000644507"/>
    </source>
</evidence>
<evidence type="ECO:0000313" key="4">
    <source>
        <dbReference type="EMBL" id="GHC46134.1"/>
    </source>
</evidence>
<organism evidence="4 5">
    <name type="scientific">Roseibacillus persicicus</name>
    <dbReference type="NCBI Taxonomy" id="454148"/>
    <lineage>
        <taxon>Bacteria</taxon>
        <taxon>Pseudomonadati</taxon>
        <taxon>Verrucomicrobiota</taxon>
        <taxon>Verrucomicrobiia</taxon>
        <taxon>Verrucomicrobiales</taxon>
        <taxon>Verrucomicrobiaceae</taxon>
        <taxon>Roseibacillus</taxon>
    </lineage>
</organism>
<dbReference type="InterPro" id="IPR005255">
    <property type="entry name" value="PdxA_fam"/>
</dbReference>
<dbReference type="NCBIfam" id="TIGR00557">
    <property type="entry name" value="pdxA"/>
    <property type="match status" value="1"/>
</dbReference>
<dbReference type="PANTHER" id="PTHR30004">
    <property type="entry name" value="4-HYDROXYTHREONINE-4-PHOSPHATE DEHYDROGENASE"/>
    <property type="match status" value="1"/>
</dbReference>
<dbReference type="SUPFAM" id="SSF53659">
    <property type="entry name" value="Isocitrate/Isopropylmalate dehydrogenase-like"/>
    <property type="match status" value="1"/>
</dbReference>
<keyword evidence="3" id="KW-0520">NAD</keyword>
<evidence type="ECO:0000256" key="3">
    <source>
        <dbReference type="ARBA" id="ARBA00023027"/>
    </source>
</evidence>
<accession>A0A918TFC4</accession>
<gene>
    <name evidence="4" type="primary">pdxA</name>
    <name evidence="4" type="ORF">GCM10007100_09570</name>
</gene>
<keyword evidence="2" id="KW-0560">Oxidoreductase</keyword>
<reference evidence="4" key="1">
    <citation type="journal article" date="2014" name="Int. J. Syst. Evol. Microbiol.">
        <title>Complete genome sequence of Corynebacterium casei LMG S-19264T (=DSM 44701T), isolated from a smear-ripened cheese.</title>
        <authorList>
            <consortium name="US DOE Joint Genome Institute (JGI-PGF)"/>
            <person name="Walter F."/>
            <person name="Albersmeier A."/>
            <person name="Kalinowski J."/>
            <person name="Ruckert C."/>
        </authorList>
    </citation>
    <scope>NUCLEOTIDE SEQUENCE</scope>
    <source>
        <strain evidence="4">KCTC 12988</strain>
    </source>
</reference>
<dbReference type="PANTHER" id="PTHR30004:SF6">
    <property type="entry name" value="D-THREONATE 4-PHOSPHATE DEHYDROGENASE"/>
    <property type="match status" value="1"/>
</dbReference>
<evidence type="ECO:0000256" key="2">
    <source>
        <dbReference type="ARBA" id="ARBA00023002"/>
    </source>
</evidence>
<sequence>MKLALTIGDPAGVGPELALQVLAKPLAGTVPILVGSAELLRRVSAATGLPCDAPVVSKEEFLANPPEGPAILDLPLDGLSGLQPGAPNSLSGQAAYHWFTEAIDLTLAGKFDAVVTCPLSKEALHMGGHLYDGHTEILVERSGASRHAMMLTAPEVTATLVTTHIAISEVAAQLTIERICEVTRLTAAALPLWRATASPPRIAVLGLNPHAGENGLFGDEEARLIEPAMEILRAEGINLVGPMSADTAFIPVLRKDIDGYIAMYHDQGLIPLKTLAFDEAVNVTLGLPFIRTSVDHGTAYDLAWQGTAQVTSLYAACDAALRLAEKAKLSKISG</sequence>
<keyword evidence="5" id="KW-1185">Reference proteome</keyword>
<reference evidence="4" key="2">
    <citation type="submission" date="2020-09" db="EMBL/GenBank/DDBJ databases">
        <authorList>
            <person name="Sun Q."/>
            <person name="Kim S."/>
        </authorList>
    </citation>
    <scope>NUCLEOTIDE SEQUENCE</scope>
    <source>
        <strain evidence="4">KCTC 12988</strain>
    </source>
</reference>
<dbReference type="GO" id="GO:0046872">
    <property type="term" value="F:metal ion binding"/>
    <property type="evidence" value="ECO:0007669"/>
    <property type="project" value="UniProtKB-KW"/>
</dbReference>
<comment type="caution">
    <text evidence="4">The sequence shown here is derived from an EMBL/GenBank/DDBJ whole genome shotgun (WGS) entry which is preliminary data.</text>
</comment>
<dbReference type="Pfam" id="PF04166">
    <property type="entry name" value="PdxA"/>
    <property type="match status" value="1"/>
</dbReference>
<keyword evidence="1" id="KW-0479">Metal-binding</keyword>
<dbReference type="GO" id="GO:0016491">
    <property type="term" value="F:oxidoreductase activity"/>
    <property type="evidence" value="ECO:0007669"/>
    <property type="project" value="UniProtKB-KW"/>
</dbReference>
<dbReference type="RefSeq" id="WP_189567835.1">
    <property type="nucleotide sequence ID" value="NZ_BMXI01000003.1"/>
</dbReference>
<protein>
    <submittedName>
        <fullName evidence="4">4-hydroxythreonine-4-phosphate dehydrogenase</fullName>
    </submittedName>
</protein>
<name>A0A918TFC4_9BACT</name>
<evidence type="ECO:0000256" key="1">
    <source>
        <dbReference type="ARBA" id="ARBA00022723"/>
    </source>
</evidence>
<proteinExistence type="predicted"/>
<dbReference type="EMBL" id="BMXI01000003">
    <property type="protein sequence ID" value="GHC46134.1"/>
    <property type="molecule type" value="Genomic_DNA"/>
</dbReference>
<dbReference type="AlphaFoldDB" id="A0A918TFC4"/>
<dbReference type="Proteomes" id="UP000644507">
    <property type="component" value="Unassembled WGS sequence"/>
</dbReference>